<dbReference type="Proteomes" id="UP001596422">
    <property type="component" value="Unassembled WGS sequence"/>
</dbReference>
<dbReference type="RefSeq" id="WP_379908190.1">
    <property type="nucleotide sequence ID" value="NZ_JBHSWE010000001.1"/>
</dbReference>
<reference evidence="3" key="1">
    <citation type="journal article" date="2019" name="Int. J. Syst. Evol. Microbiol.">
        <title>The Global Catalogue of Microorganisms (GCM) 10K type strain sequencing project: providing services to taxonomists for standard genome sequencing and annotation.</title>
        <authorList>
            <consortium name="The Broad Institute Genomics Platform"/>
            <consortium name="The Broad Institute Genome Sequencing Center for Infectious Disease"/>
            <person name="Wu L."/>
            <person name="Ma J."/>
        </authorList>
    </citation>
    <scope>NUCLEOTIDE SEQUENCE [LARGE SCALE GENOMIC DNA]</scope>
    <source>
        <strain evidence="3">NBRC 111756</strain>
    </source>
</reference>
<sequence>MLGINRGIDNVQKAAGDPVGSGRPDQPELASGREPDAVIEASEAGNHAAPKTQVVDQAREVLGNLIDTHA</sequence>
<evidence type="ECO:0000313" key="3">
    <source>
        <dbReference type="Proteomes" id="UP001596422"/>
    </source>
</evidence>
<name>A0ABW1ZWQ6_9GAMM</name>
<organism evidence="2 3">
    <name type="scientific">Marinobacterium aestuariivivens</name>
    <dbReference type="NCBI Taxonomy" id="1698799"/>
    <lineage>
        <taxon>Bacteria</taxon>
        <taxon>Pseudomonadati</taxon>
        <taxon>Pseudomonadota</taxon>
        <taxon>Gammaproteobacteria</taxon>
        <taxon>Oceanospirillales</taxon>
        <taxon>Oceanospirillaceae</taxon>
        <taxon>Marinobacterium</taxon>
    </lineage>
</organism>
<comment type="caution">
    <text evidence="2">The sequence shown here is derived from an EMBL/GenBank/DDBJ whole genome shotgun (WGS) entry which is preliminary data.</text>
</comment>
<proteinExistence type="predicted"/>
<dbReference type="EMBL" id="JBHSWE010000001">
    <property type="protein sequence ID" value="MFC6669641.1"/>
    <property type="molecule type" value="Genomic_DNA"/>
</dbReference>
<feature type="region of interest" description="Disordered" evidence="1">
    <location>
        <begin position="1"/>
        <end position="36"/>
    </location>
</feature>
<gene>
    <name evidence="2" type="ORF">ACFQDL_05725</name>
</gene>
<evidence type="ECO:0000256" key="1">
    <source>
        <dbReference type="SAM" id="MobiDB-lite"/>
    </source>
</evidence>
<keyword evidence="3" id="KW-1185">Reference proteome</keyword>
<accession>A0ABW1ZWQ6</accession>
<evidence type="ECO:0000313" key="2">
    <source>
        <dbReference type="EMBL" id="MFC6669641.1"/>
    </source>
</evidence>
<protein>
    <submittedName>
        <fullName evidence="2">Uncharacterized protein</fullName>
    </submittedName>
</protein>